<comment type="caution">
    <text evidence="1">The sequence shown here is derived from an EMBL/GenBank/DDBJ whole genome shotgun (WGS) entry which is preliminary data.</text>
</comment>
<sequence length="310" mass="34904">MCAALLRFVERSTYIRIQMKEGDQGAQQFDPGYNGVMSHAIQLLHALRLIQGQGSQDLVNPQAGQYSATAMGPGKQIPKLVTFTPTQIVQKFYSGQLIPRPQIQQPFQGFGMYPGIQQFQGFSQLGLFQLTKPSGYGIQLFRQPSITEGLPQFMQNPSTFGLQQIYQSNLLTPPAPSSTGYLALQSSFQSQNLEQSSQQPTIRPPTLMQQQPNQARESVYINGRLLDSPGSALTRWIAQDPQPSWNDEIPQRTDQSLFTPVDQPELTINMSQQQFNAHRDFWAQRSYTLRYIGLRADRTYHKGFGEGLLN</sequence>
<dbReference type="EMBL" id="SNRW01038241">
    <property type="protein sequence ID" value="KAA6353370.1"/>
    <property type="molecule type" value="Genomic_DNA"/>
</dbReference>
<evidence type="ECO:0000313" key="1">
    <source>
        <dbReference type="EMBL" id="KAA6353370.1"/>
    </source>
</evidence>
<dbReference type="Proteomes" id="UP000324800">
    <property type="component" value="Unassembled WGS sequence"/>
</dbReference>
<protein>
    <submittedName>
        <fullName evidence="1">Uncharacterized protein</fullName>
    </submittedName>
</protein>
<feature type="non-terminal residue" evidence="1">
    <location>
        <position position="310"/>
    </location>
</feature>
<name>A0A5J4T773_9EUKA</name>
<organism evidence="1 2">
    <name type="scientific">Streblomastix strix</name>
    <dbReference type="NCBI Taxonomy" id="222440"/>
    <lineage>
        <taxon>Eukaryota</taxon>
        <taxon>Metamonada</taxon>
        <taxon>Preaxostyla</taxon>
        <taxon>Oxymonadida</taxon>
        <taxon>Streblomastigidae</taxon>
        <taxon>Streblomastix</taxon>
    </lineage>
</organism>
<dbReference type="AlphaFoldDB" id="A0A5J4T773"/>
<accession>A0A5J4T773</accession>
<proteinExistence type="predicted"/>
<reference evidence="1 2" key="1">
    <citation type="submission" date="2019-03" db="EMBL/GenBank/DDBJ databases">
        <title>Single cell metagenomics reveals metabolic interactions within the superorganism composed of flagellate Streblomastix strix and complex community of Bacteroidetes bacteria on its surface.</title>
        <authorList>
            <person name="Treitli S.C."/>
            <person name="Kolisko M."/>
            <person name="Husnik F."/>
            <person name="Keeling P."/>
            <person name="Hampl V."/>
        </authorList>
    </citation>
    <scope>NUCLEOTIDE SEQUENCE [LARGE SCALE GENOMIC DNA]</scope>
    <source>
        <strain evidence="1">ST1C</strain>
    </source>
</reference>
<gene>
    <name evidence="1" type="ORF">EZS28_051103</name>
</gene>
<evidence type="ECO:0000313" key="2">
    <source>
        <dbReference type="Proteomes" id="UP000324800"/>
    </source>
</evidence>